<evidence type="ECO:0000256" key="2">
    <source>
        <dbReference type="PROSITE-ProRule" id="PRU00169"/>
    </source>
</evidence>
<dbReference type="SUPFAM" id="SSF47384">
    <property type="entry name" value="Homodimeric domain of signal transducing histidine kinase"/>
    <property type="match status" value="1"/>
</dbReference>
<dbReference type="SUPFAM" id="SSF52172">
    <property type="entry name" value="CheY-like"/>
    <property type="match status" value="1"/>
</dbReference>
<dbReference type="InterPro" id="IPR036890">
    <property type="entry name" value="HATPase_C_sf"/>
</dbReference>
<organism evidence="5 6">
    <name type="scientific">Candidatus Wallbacteria bacterium GWC2_49_35</name>
    <dbReference type="NCBI Taxonomy" id="1817813"/>
    <lineage>
        <taxon>Bacteria</taxon>
        <taxon>Candidatus Walliibacteriota</taxon>
    </lineage>
</organism>
<dbReference type="PANTHER" id="PTHR43547">
    <property type="entry name" value="TWO-COMPONENT HISTIDINE KINASE"/>
    <property type="match status" value="1"/>
</dbReference>
<dbReference type="EMBL" id="MGFH01000223">
    <property type="protein sequence ID" value="OGM01834.1"/>
    <property type="molecule type" value="Genomic_DNA"/>
</dbReference>
<accession>A0A1F7WG72</accession>
<dbReference type="GO" id="GO:0000155">
    <property type="term" value="F:phosphorelay sensor kinase activity"/>
    <property type="evidence" value="ECO:0007669"/>
    <property type="project" value="InterPro"/>
</dbReference>
<dbReference type="InterPro" id="IPR036097">
    <property type="entry name" value="HisK_dim/P_sf"/>
</dbReference>
<dbReference type="CDD" id="cd00082">
    <property type="entry name" value="HisKA"/>
    <property type="match status" value="1"/>
</dbReference>
<reference evidence="5 6" key="1">
    <citation type="journal article" date="2016" name="Nat. Commun.">
        <title>Thousands of microbial genomes shed light on interconnected biogeochemical processes in an aquifer system.</title>
        <authorList>
            <person name="Anantharaman K."/>
            <person name="Brown C.T."/>
            <person name="Hug L.A."/>
            <person name="Sharon I."/>
            <person name="Castelle C.J."/>
            <person name="Probst A.J."/>
            <person name="Thomas B.C."/>
            <person name="Singh A."/>
            <person name="Wilkins M.J."/>
            <person name="Karaoz U."/>
            <person name="Brodie E.L."/>
            <person name="Williams K.H."/>
            <person name="Hubbard S.S."/>
            <person name="Banfield J.F."/>
        </authorList>
    </citation>
    <scope>NUCLEOTIDE SEQUENCE [LARGE SCALE GENOMIC DNA]</scope>
</reference>
<dbReference type="PROSITE" id="PS50110">
    <property type="entry name" value="RESPONSE_REGULATORY"/>
    <property type="match status" value="1"/>
</dbReference>
<evidence type="ECO:0000256" key="1">
    <source>
        <dbReference type="ARBA" id="ARBA00022553"/>
    </source>
</evidence>
<dbReference type="AlphaFoldDB" id="A0A1F7WG72"/>
<dbReference type="InterPro" id="IPR003661">
    <property type="entry name" value="HisK_dim/P_dom"/>
</dbReference>
<evidence type="ECO:0000313" key="5">
    <source>
        <dbReference type="EMBL" id="OGM01834.1"/>
    </source>
</evidence>
<dbReference type="PANTHER" id="PTHR43547:SF2">
    <property type="entry name" value="HYBRID SIGNAL TRANSDUCTION HISTIDINE KINASE C"/>
    <property type="match status" value="1"/>
</dbReference>
<evidence type="ECO:0000259" key="3">
    <source>
        <dbReference type="PROSITE" id="PS50109"/>
    </source>
</evidence>
<dbReference type="Proteomes" id="UP000178735">
    <property type="component" value="Unassembled WGS sequence"/>
</dbReference>
<dbReference type="InterPro" id="IPR001789">
    <property type="entry name" value="Sig_transdc_resp-reg_receiver"/>
</dbReference>
<sequence>METPDFIEKPTILVVDDTPDNLSLISGILRDAYKVKIASGGEKALEIASSAKPPDLILLDVKMPDMDGYEVCRRLKQNPATSGIPVIFISAKNEENDELSGFILGAVDYIAKPVCPSIVLARVKTHLALTAALKELEKQNAVLAENVRLREDIEKMTTHDLKAPLTAFVNIPEMLIRDTGLNSSQKEMLAVLSKSADRMLEMINRSLDLCQMEKGTYKLISVPVNMVKLVYQVFNQSCRQAQLKEIKCSLVFNGKPASQEDNVEFNGEEFMFFSMLSNLVKNAIEASPVNSEVVVSLFDSPFPGISIKNQGAIPA</sequence>
<dbReference type="InterPro" id="IPR005467">
    <property type="entry name" value="His_kinase_dom"/>
</dbReference>
<proteinExistence type="predicted"/>
<name>A0A1F7WG72_9BACT</name>
<feature type="domain" description="Response regulatory" evidence="4">
    <location>
        <begin position="11"/>
        <end position="127"/>
    </location>
</feature>
<dbReference type="Pfam" id="PF00512">
    <property type="entry name" value="HisKA"/>
    <property type="match status" value="1"/>
</dbReference>
<keyword evidence="1 2" id="KW-0597">Phosphoprotein</keyword>
<feature type="domain" description="Histidine kinase" evidence="3">
    <location>
        <begin position="156"/>
        <end position="315"/>
    </location>
</feature>
<dbReference type="InterPro" id="IPR011006">
    <property type="entry name" value="CheY-like_superfamily"/>
</dbReference>
<dbReference type="SMART" id="SM00448">
    <property type="entry name" value="REC"/>
    <property type="match status" value="1"/>
</dbReference>
<dbReference type="Gene3D" id="3.40.50.2300">
    <property type="match status" value="1"/>
</dbReference>
<protein>
    <recommendedName>
        <fullName evidence="7">Response regulatory domain-containing protein</fullName>
    </recommendedName>
</protein>
<dbReference type="SMART" id="SM00388">
    <property type="entry name" value="HisKA"/>
    <property type="match status" value="1"/>
</dbReference>
<dbReference type="Gene3D" id="3.30.565.10">
    <property type="entry name" value="Histidine kinase-like ATPase, C-terminal domain"/>
    <property type="match status" value="1"/>
</dbReference>
<gene>
    <name evidence="5" type="ORF">A2008_05970</name>
</gene>
<evidence type="ECO:0000259" key="4">
    <source>
        <dbReference type="PROSITE" id="PS50110"/>
    </source>
</evidence>
<dbReference type="Pfam" id="PF00072">
    <property type="entry name" value="Response_reg"/>
    <property type="match status" value="1"/>
</dbReference>
<comment type="caution">
    <text evidence="5">The sequence shown here is derived from an EMBL/GenBank/DDBJ whole genome shotgun (WGS) entry which is preliminary data.</text>
</comment>
<dbReference type="PROSITE" id="PS50109">
    <property type="entry name" value="HIS_KIN"/>
    <property type="match status" value="1"/>
</dbReference>
<dbReference type="CDD" id="cd19920">
    <property type="entry name" value="REC_PA4781-like"/>
    <property type="match status" value="1"/>
</dbReference>
<dbReference type="SUPFAM" id="SSF55874">
    <property type="entry name" value="ATPase domain of HSP90 chaperone/DNA topoisomerase II/histidine kinase"/>
    <property type="match status" value="1"/>
</dbReference>
<evidence type="ECO:0000313" key="6">
    <source>
        <dbReference type="Proteomes" id="UP000178735"/>
    </source>
</evidence>
<feature type="non-terminal residue" evidence="5">
    <location>
        <position position="315"/>
    </location>
</feature>
<feature type="modified residue" description="4-aspartylphosphate" evidence="2">
    <location>
        <position position="60"/>
    </location>
</feature>
<dbReference type="STRING" id="1817813.A2008_05970"/>
<evidence type="ECO:0008006" key="7">
    <source>
        <dbReference type="Google" id="ProtNLM"/>
    </source>
</evidence>